<evidence type="ECO:0000256" key="5">
    <source>
        <dbReference type="ARBA" id="ARBA00022723"/>
    </source>
</evidence>
<dbReference type="GO" id="GO:0008270">
    <property type="term" value="F:zinc ion binding"/>
    <property type="evidence" value="ECO:0007669"/>
    <property type="project" value="UniProtKB-KW"/>
</dbReference>
<comment type="pathway">
    <text evidence="2">Protein modification; protein ubiquitination.</text>
</comment>
<dbReference type="Pfam" id="PF13639">
    <property type="entry name" value="zf-RING_2"/>
    <property type="match status" value="1"/>
</dbReference>
<keyword evidence="3" id="KW-0808">Transferase</keyword>
<keyword evidence="4" id="KW-0812">Transmembrane</keyword>
<evidence type="ECO:0000256" key="7">
    <source>
        <dbReference type="ARBA" id="ARBA00022786"/>
    </source>
</evidence>
<dbReference type="GO" id="GO:0016020">
    <property type="term" value="C:membrane"/>
    <property type="evidence" value="ECO:0007669"/>
    <property type="project" value="UniProtKB-SubCell"/>
</dbReference>
<comment type="caution">
    <text evidence="13">The sequence shown here is derived from an EMBL/GenBank/DDBJ whole genome shotgun (WGS) entry which is preliminary data.</text>
</comment>
<comment type="similarity">
    <text evidence="11">Belongs to the RING-type zinc finger family. ATL subfamily.</text>
</comment>
<keyword evidence="8" id="KW-0862">Zinc</keyword>
<evidence type="ECO:0000256" key="2">
    <source>
        <dbReference type="ARBA" id="ARBA00004906"/>
    </source>
</evidence>
<evidence type="ECO:0000256" key="4">
    <source>
        <dbReference type="ARBA" id="ARBA00022692"/>
    </source>
</evidence>
<keyword evidence="10" id="KW-0472">Membrane</keyword>
<protein>
    <recommendedName>
        <fullName evidence="12">RING-type domain-containing protein</fullName>
    </recommendedName>
</protein>
<dbReference type="InterPro" id="IPR013083">
    <property type="entry name" value="Znf_RING/FYVE/PHD"/>
</dbReference>
<evidence type="ECO:0000256" key="9">
    <source>
        <dbReference type="ARBA" id="ARBA00022989"/>
    </source>
</evidence>
<keyword evidence="7" id="KW-0833">Ubl conjugation pathway</keyword>
<accession>A0AA88XB86</accession>
<dbReference type="Proteomes" id="UP001188597">
    <property type="component" value="Unassembled WGS sequence"/>
</dbReference>
<evidence type="ECO:0000259" key="12">
    <source>
        <dbReference type="Pfam" id="PF13639"/>
    </source>
</evidence>
<organism evidence="13 14">
    <name type="scientific">Escallonia herrerae</name>
    <dbReference type="NCBI Taxonomy" id="1293975"/>
    <lineage>
        <taxon>Eukaryota</taxon>
        <taxon>Viridiplantae</taxon>
        <taxon>Streptophyta</taxon>
        <taxon>Embryophyta</taxon>
        <taxon>Tracheophyta</taxon>
        <taxon>Spermatophyta</taxon>
        <taxon>Magnoliopsida</taxon>
        <taxon>eudicotyledons</taxon>
        <taxon>Gunneridae</taxon>
        <taxon>Pentapetalae</taxon>
        <taxon>asterids</taxon>
        <taxon>campanulids</taxon>
        <taxon>Escalloniales</taxon>
        <taxon>Escalloniaceae</taxon>
        <taxon>Escallonia</taxon>
    </lineage>
</organism>
<keyword evidence="5" id="KW-0479">Metal-binding</keyword>
<name>A0AA88XB86_9ASTE</name>
<evidence type="ECO:0000256" key="3">
    <source>
        <dbReference type="ARBA" id="ARBA00022679"/>
    </source>
</evidence>
<evidence type="ECO:0000256" key="10">
    <source>
        <dbReference type="ARBA" id="ARBA00023136"/>
    </source>
</evidence>
<reference evidence="13" key="1">
    <citation type="submission" date="2022-12" db="EMBL/GenBank/DDBJ databases">
        <title>Draft genome assemblies for two species of Escallonia (Escalloniales).</title>
        <authorList>
            <person name="Chanderbali A."/>
            <person name="Dervinis C."/>
            <person name="Anghel I."/>
            <person name="Soltis D."/>
            <person name="Soltis P."/>
            <person name="Zapata F."/>
        </authorList>
    </citation>
    <scope>NUCLEOTIDE SEQUENCE</scope>
    <source>
        <strain evidence="13">UCBG64.0493</strain>
        <tissue evidence="13">Leaf</tissue>
    </source>
</reference>
<sequence>MPPAATAPSASPSSSQTAFHSGCIDTWLTANQTCPLCRSTFHPTEADVLNKLVLESEASQRRAPSESGWRSYSLGSFDYIVDEGLYGKGLRRSTDFSAQTAGINPSCGSRRRTELAEGLCRQNFGHFFFLSCDVVSDLRQVLHWE</sequence>
<keyword evidence="9" id="KW-1133">Transmembrane helix</keyword>
<dbReference type="SUPFAM" id="SSF57850">
    <property type="entry name" value="RING/U-box"/>
    <property type="match status" value="1"/>
</dbReference>
<dbReference type="AlphaFoldDB" id="A0AA88XB86"/>
<feature type="domain" description="RING-type" evidence="12">
    <location>
        <begin position="18"/>
        <end position="38"/>
    </location>
</feature>
<proteinExistence type="inferred from homology"/>
<dbReference type="PANTHER" id="PTHR45768">
    <property type="entry name" value="E3 UBIQUITIN-PROTEIN LIGASE RNF13-LIKE"/>
    <property type="match status" value="1"/>
</dbReference>
<evidence type="ECO:0000313" key="13">
    <source>
        <dbReference type="EMBL" id="KAK3043536.1"/>
    </source>
</evidence>
<dbReference type="GO" id="GO:0016740">
    <property type="term" value="F:transferase activity"/>
    <property type="evidence" value="ECO:0007669"/>
    <property type="project" value="UniProtKB-KW"/>
</dbReference>
<dbReference type="Gene3D" id="3.30.40.10">
    <property type="entry name" value="Zinc/RING finger domain, C3HC4 (zinc finger)"/>
    <property type="match status" value="1"/>
</dbReference>
<evidence type="ECO:0000256" key="1">
    <source>
        <dbReference type="ARBA" id="ARBA00004167"/>
    </source>
</evidence>
<dbReference type="EMBL" id="JAVXUP010000005">
    <property type="protein sequence ID" value="KAK3043536.1"/>
    <property type="molecule type" value="Genomic_DNA"/>
</dbReference>
<dbReference type="PANTHER" id="PTHR45768:SF16">
    <property type="entry name" value="E3 UBIQUITIN-PROTEIN LIGASE ATL4"/>
    <property type="match status" value="1"/>
</dbReference>
<keyword evidence="14" id="KW-1185">Reference proteome</keyword>
<dbReference type="InterPro" id="IPR001841">
    <property type="entry name" value="Znf_RING"/>
</dbReference>
<evidence type="ECO:0000256" key="11">
    <source>
        <dbReference type="ARBA" id="ARBA00024209"/>
    </source>
</evidence>
<gene>
    <name evidence="13" type="ORF">RJ639_002115</name>
</gene>
<evidence type="ECO:0000313" key="14">
    <source>
        <dbReference type="Proteomes" id="UP001188597"/>
    </source>
</evidence>
<dbReference type="GO" id="GO:0016567">
    <property type="term" value="P:protein ubiquitination"/>
    <property type="evidence" value="ECO:0007669"/>
    <property type="project" value="TreeGrafter"/>
</dbReference>
<keyword evidence="6" id="KW-0863">Zinc-finger</keyword>
<evidence type="ECO:0000256" key="8">
    <source>
        <dbReference type="ARBA" id="ARBA00022833"/>
    </source>
</evidence>
<comment type="subcellular location">
    <subcellularLocation>
        <location evidence="1">Membrane</location>
        <topology evidence="1">Single-pass membrane protein</topology>
    </subcellularLocation>
</comment>
<evidence type="ECO:0000256" key="6">
    <source>
        <dbReference type="ARBA" id="ARBA00022771"/>
    </source>
</evidence>